<gene>
    <name evidence="1" type="ORF">RF11_14773</name>
</gene>
<dbReference type="Proteomes" id="UP000031668">
    <property type="component" value="Unassembled WGS sequence"/>
</dbReference>
<proteinExistence type="predicted"/>
<organism evidence="1 2">
    <name type="scientific">Thelohanellus kitauei</name>
    <name type="common">Myxosporean</name>
    <dbReference type="NCBI Taxonomy" id="669202"/>
    <lineage>
        <taxon>Eukaryota</taxon>
        <taxon>Metazoa</taxon>
        <taxon>Cnidaria</taxon>
        <taxon>Myxozoa</taxon>
        <taxon>Myxosporea</taxon>
        <taxon>Bivalvulida</taxon>
        <taxon>Platysporina</taxon>
        <taxon>Myxobolidae</taxon>
        <taxon>Thelohanellus</taxon>
    </lineage>
</organism>
<protein>
    <submittedName>
        <fullName evidence="1">Uncharacterized protein</fullName>
    </submittedName>
</protein>
<evidence type="ECO:0000313" key="2">
    <source>
        <dbReference type="Proteomes" id="UP000031668"/>
    </source>
</evidence>
<reference evidence="1 2" key="1">
    <citation type="journal article" date="2014" name="Genome Biol. Evol.">
        <title>The genome of the myxosporean Thelohanellus kitauei shows adaptations to nutrient acquisition within its fish host.</title>
        <authorList>
            <person name="Yang Y."/>
            <person name="Xiong J."/>
            <person name="Zhou Z."/>
            <person name="Huo F."/>
            <person name="Miao W."/>
            <person name="Ran C."/>
            <person name="Liu Y."/>
            <person name="Zhang J."/>
            <person name="Feng J."/>
            <person name="Wang M."/>
            <person name="Wang M."/>
            <person name="Wang L."/>
            <person name="Yao B."/>
        </authorList>
    </citation>
    <scope>NUCLEOTIDE SEQUENCE [LARGE SCALE GENOMIC DNA]</scope>
    <source>
        <strain evidence="1">Wuqing</strain>
    </source>
</reference>
<accession>A0A0C2JJE3</accession>
<name>A0A0C2JJE3_THEKT</name>
<evidence type="ECO:0000313" key="1">
    <source>
        <dbReference type="EMBL" id="KII69513.1"/>
    </source>
</evidence>
<dbReference type="EMBL" id="JWZT01002390">
    <property type="protein sequence ID" value="KII69513.1"/>
    <property type="molecule type" value="Genomic_DNA"/>
</dbReference>
<dbReference type="AlphaFoldDB" id="A0A0C2JJE3"/>
<keyword evidence="2" id="KW-1185">Reference proteome</keyword>
<comment type="caution">
    <text evidence="1">The sequence shown here is derived from an EMBL/GenBank/DDBJ whole genome shotgun (WGS) entry which is preliminary data.</text>
</comment>
<sequence>MLTVYSRSFNIQYVALKYIWALRLRLSPEKAMGFHNWEPYFEKLTETNPLNVEASFLLIPHFSYSMGKLMFSSINPPYQFLFGFSSFILIRNIGHFLYNLTILNGILNKHVQPIEE</sequence>